<dbReference type="InterPro" id="IPR001732">
    <property type="entry name" value="UDP-Glc/GDP-Man_DH_N"/>
</dbReference>
<dbReference type="GO" id="GO:0016616">
    <property type="term" value="F:oxidoreductase activity, acting on the CH-OH group of donors, NAD or NADP as acceptor"/>
    <property type="evidence" value="ECO:0007669"/>
    <property type="project" value="InterPro"/>
</dbReference>
<comment type="caution">
    <text evidence="6">The sequence shown here is derived from an EMBL/GenBank/DDBJ whole genome shotgun (WGS) entry which is preliminary data.</text>
</comment>
<keyword evidence="7" id="KW-1185">Reference proteome</keyword>
<keyword evidence="3" id="KW-0520">NAD</keyword>
<dbReference type="InterPro" id="IPR017476">
    <property type="entry name" value="UDP-Glc/GDP-Man"/>
</dbReference>
<dbReference type="NCBIfam" id="TIGR03026">
    <property type="entry name" value="NDP-sugDHase"/>
    <property type="match status" value="1"/>
</dbReference>
<comment type="similarity">
    <text evidence="1 4">Belongs to the UDP-glucose/GDP-mannose dehydrogenase family.</text>
</comment>
<dbReference type="GO" id="GO:0000271">
    <property type="term" value="P:polysaccharide biosynthetic process"/>
    <property type="evidence" value="ECO:0007669"/>
    <property type="project" value="InterPro"/>
</dbReference>
<keyword evidence="2" id="KW-0560">Oxidoreductase</keyword>
<dbReference type="GO" id="GO:0016628">
    <property type="term" value="F:oxidoreductase activity, acting on the CH-CH group of donors, NAD or NADP as acceptor"/>
    <property type="evidence" value="ECO:0007669"/>
    <property type="project" value="InterPro"/>
</dbReference>
<name>A0A6L5Z5B6_9RHOB</name>
<protein>
    <submittedName>
        <fullName evidence="6">Nucleotide sugar dehydrogenase</fullName>
    </submittedName>
</protein>
<reference evidence="6 7" key="1">
    <citation type="submission" date="2019-10" db="EMBL/GenBank/DDBJ databases">
        <title>Cognatihalovulum marinum gen. nov. sp. nov., a new member of the family Rhodobacteraceae isolated from deep seawater of the Northwest Indian Ocean.</title>
        <authorList>
            <person name="Ruan C."/>
            <person name="Wang J."/>
            <person name="Zheng X."/>
            <person name="Song L."/>
            <person name="Zhu Y."/>
            <person name="Huang Y."/>
            <person name="Lu Z."/>
            <person name="Du W."/>
            <person name="Huang L."/>
            <person name="Dai X."/>
        </authorList>
    </citation>
    <scope>NUCLEOTIDE SEQUENCE [LARGE SCALE GENOMIC DNA]</scope>
    <source>
        <strain evidence="6 7">2CG4</strain>
    </source>
</reference>
<dbReference type="Proteomes" id="UP000474957">
    <property type="component" value="Unassembled WGS sequence"/>
</dbReference>
<evidence type="ECO:0000313" key="6">
    <source>
        <dbReference type="EMBL" id="MSU91723.1"/>
    </source>
</evidence>
<dbReference type="PANTHER" id="PTHR43491">
    <property type="entry name" value="UDP-N-ACETYL-D-MANNOSAMINE DEHYDROGENASE"/>
    <property type="match status" value="1"/>
</dbReference>
<evidence type="ECO:0000313" key="7">
    <source>
        <dbReference type="Proteomes" id="UP000474957"/>
    </source>
</evidence>
<dbReference type="PANTHER" id="PTHR43491:SF2">
    <property type="entry name" value="UDP-N-ACETYL-D-MANNOSAMINE DEHYDROGENASE"/>
    <property type="match status" value="1"/>
</dbReference>
<evidence type="ECO:0000256" key="4">
    <source>
        <dbReference type="PIRNR" id="PIRNR000124"/>
    </source>
</evidence>
<dbReference type="Pfam" id="PF00984">
    <property type="entry name" value="UDPG_MGDP_dh"/>
    <property type="match status" value="1"/>
</dbReference>
<dbReference type="InterPro" id="IPR014026">
    <property type="entry name" value="UDP-Glc/GDP-Man_DH_dimer"/>
</dbReference>
<sequence>MGMKNVAVVGFGYIGSVIGAVLASRGCRVRGVDLNAQLVADISAGRCPLPEPGLAELVETQVAAGRLSATTDMAAVAGADMIVITVGTPLSDSFDADLGHIRAACGAIAPHVHDGQVIVIKSTVPPGVTRLMADEILRPQARVLMAFSPERLAEGNAIAEFNRLPIVVGGIDAASTAAAGAFWREVMGVEVIEVTSPEAAELVKLADNQWIDLNIALAHELALLADALPWPIDVLEVIRGANSLKKGQHYVNILTPSNGVGGYCLTKDPWFIDALGKRHGLELKLSAAGRSVNDAMPAYVFDQVDLFLKARGTAPADARIAVLGYSFKTNSGDCRFTPVAPFLSALTAAGYAGVAVCDPTVSATEAAQHGLSLTGWQEALDGADAVVIMAGHDAFRPIDVAAFKSRLAPGALIYDGRIYYDHDTIAALEAAGFVYRGVGRSALPEAAQRQHA</sequence>
<dbReference type="InterPro" id="IPR036220">
    <property type="entry name" value="UDP-Glc/GDP-Man_DH_C_sf"/>
</dbReference>
<dbReference type="AlphaFoldDB" id="A0A6L5Z5B6"/>
<dbReference type="InterPro" id="IPR014027">
    <property type="entry name" value="UDP-Glc/GDP-Man_DH_C"/>
</dbReference>
<accession>A0A6L5Z5B6</accession>
<dbReference type="GO" id="GO:0051287">
    <property type="term" value="F:NAD binding"/>
    <property type="evidence" value="ECO:0007669"/>
    <property type="project" value="InterPro"/>
</dbReference>
<evidence type="ECO:0000256" key="2">
    <source>
        <dbReference type="ARBA" id="ARBA00023002"/>
    </source>
</evidence>
<gene>
    <name evidence="6" type="ORF">GE300_19270</name>
</gene>
<feature type="domain" description="UDP-glucose/GDP-mannose dehydrogenase C-terminal" evidence="5">
    <location>
        <begin position="321"/>
        <end position="422"/>
    </location>
</feature>
<dbReference type="SMART" id="SM00984">
    <property type="entry name" value="UDPG_MGDP_dh_C"/>
    <property type="match status" value="1"/>
</dbReference>
<evidence type="ECO:0000259" key="5">
    <source>
        <dbReference type="SMART" id="SM00984"/>
    </source>
</evidence>
<dbReference type="Pfam" id="PF03720">
    <property type="entry name" value="UDPG_MGDP_dh_C"/>
    <property type="match status" value="1"/>
</dbReference>
<evidence type="ECO:0000256" key="1">
    <source>
        <dbReference type="ARBA" id="ARBA00006601"/>
    </source>
</evidence>
<dbReference type="SUPFAM" id="SSF48179">
    <property type="entry name" value="6-phosphogluconate dehydrogenase C-terminal domain-like"/>
    <property type="match status" value="1"/>
</dbReference>
<proteinExistence type="inferred from homology"/>
<dbReference type="Gene3D" id="3.40.50.720">
    <property type="entry name" value="NAD(P)-binding Rossmann-like Domain"/>
    <property type="match status" value="2"/>
</dbReference>
<dbReference type="InterPro" id="IPR008927">
    <property type="entry name" value="6-PGluconate_DH-like_C_sf"/>
</dbReference>
<dbReference type="SUPFAM" id="SSF52413">
    <property type="entry name" value="UDP-glucose/GDP-mannose dehydrogenase C-terminal domain"/>
    <property type="match status" value="1"/>
</dbReference>
<evidence type="ECO:0000256" key="3">
    <source>
        <dbReference type="ARBA" id="ARBA00023027"/>
    </source>
</evidence>
<dbReference type="InterPro" id="IPR028359">
    <property type="entry name" value="UDP_ManNAc/GlcNAc_DH"/>
</dbReference>
<dbReference type="EMBL" id="WIND01000024">
    <property type="protein sequence ID" value="MSU91723.1"/>
    <property type="molecule type" value="Genomic_DNA"/>
</dbReference>
<dbReference type="Pfam" id="PF03721">
    <property type="entry name" value="UDPG_MGDP_dh_N"/>
    <property type="match status" value="1"/>
</dbReference>
<dbReference type="SUPFAM" id="SSF51735">
    <property type="entry name" value="NAD(P)-binding Rossmann-fold domains"/>
    <property type="match status" value="1"/>
</dbReference>
<dbReference type="InterPro" id="IPR036291">
    <property type="entry name" value="NAD(P)-bd_dom_sf"/>
</dbReference>
<organism evidence="6 7">
    <name type="scientific">Halovulum marinum</name>
    <dbReference type="NCBI Taxonomy" id="2662447"/>
    <lineage>
        <taxon>Bacteria</taxon>
        <taxon>Pseudomonadati</taxon>
        <taxon>Pseudomonadota</taxon>
        <taxon>Alphaproteobacteria</taxon>
        <taxon>Rhodobacterales</taxon>
        <taxon>Paracoccaceae</taxon>
        <taxon>Halovulum</taxon>
    </lineage>
</organism>
<dbReference type="PIRSF" id="PIRSF500136">
    <property type="entry name" value="UDP_ManNAc_DH"/>
    <property type="match status" value="1"/>
</dbReference>
<dbReference type="PIRSF" id="PIRSF000124">
    <property type="entry name" value="UDPglc_GDPman_dh"/>
    <property type="match status" value="1"/>
</dbReference>